<name>A0A2A4X3B5_UNCAE</name>
<organism evidence="1 2">
    <name type="scientific">Aerophobetes bacterium</name>
    <dbReference type="NCBI Taxonomy" id="2030807"/>
    <lineage>
        <taxon>Bacteria</taxon>
        <taxon>Candidatus Aerophobota</taxon>
    </lineage>
</organism>
<reference evidence="2" key="1">
    <citation type="submission" date="2017-08" db="EMBL/GenBank/DDBJ databases">
        <title>A dynamic microbial community with high functional redundancy inhabits the cold, oxic subseafloor aquifer.</title>
        <authorList>
            <person name="Tully B.J."/>
            <person name="Wheat C.G."/>
            <person name="Glazer B.T."/>
            <person name="Huber J.A."/>
        </authorList>
    </citation>
    <scope>NUCLEOTIDE SEQUENCE [LARGE SCALE GENOMIC DNA]</scope>
</reference>
<evidence type="ECO:0000313" key="2">
    <source>
        <dbReference type="Proteomes" id="UP000218775"/>
    </source>
</evidence>
<sequence>MLVATSLFSQDTATHQCESWNVPIHEKDCPCDDCFIEILERERQLRGVGVVSVFLGGYSVVPEEEMDQICITVVKKLKEIGVVQFVQDGFTQDGKKLDRENLFGIVVLGMDDEQEESFLVRGKLVGKATLNRTGSIGYLEMWGYDTLLTAGLDRDALIEAVEEVIDDFIWEYQYHNKDSEVVPLFYIEK</sequence>
<protein>
    <submittedName>
        <fullName evidence="1">Uncharacterized protein</fullName>
    </submittedName>
</protein>
<dbReference type="EMBL" id="NVUK01000024">
    <property type="protein sequence ID" value="PCI76781.1"/>
    <property type="molecule type" value="Genomic_DNA"/>
</dbReference>
<dbReference type="Proteomes" id="UP000218775">
    <property type="component" value="Unassembled WGS sequence"/>
</dbReference>
<gene>
    <name evidence="1" type="ORF">COB21_03925</name>
</gene>
<evidence type="ECO:0000313" key="1">
    <source>
        <dbReference type="EMBL" id="PCI76781.1"/>
    </source>
</evidence>
<proteinExistence type="predicted"/>
<accession>A0A2A4X3B5</accession>
<comment type="caution">
    <text evidence="1">The sequence shown here is derived from an EMBL/GenBank/DDBJ whole genome shotgun (WGS) entry which is preliminary data.</text>
</comment>
<dbReference type="AlphaFoldDB" id="A0A2A4X3B5"/>